<protein>
    <submittedName>
        <fullName evidence="2">Uncharacterized protein</fullName>
    </submittedName>
</protein>
<reference evidence="2 3" key="1">
    <citation type="journal article" date="2015" name="Genome Biol. Evol.">
        <title>Comparative Genomics of a Bacterivorous Green Alga Reveals Evolutionary Causalities and Consequences of Phago-Mixotrophic Mode of Nutrition.</title>
        <authorList>
            <person name="Burns J.A."/>
            <person name="Paasch A."/>
            <person name="Narechania A."/>
            <person name="Kim E."/>
        </authorList>
    </citation>
    <scope>NUCLEOTIDE SEQUENCE [LARGE SCALE GENOMIC DNA]</scope>
    <source>
        <strain evidence="2 3">PLY_AMNH</strain>
    </source>
</reference>
<dbReference type="EMBL" id="LGRX02026014">
    <property type="protein sequence ID" value="KAK3251496.1"/>
    <property type="molecule type" value="Genomic_DNA"/>
</dbReference>
<name>A0AAE0F474_9CHLO</name>
<feature type="compositionally biased region" description="Polar residues" evidence="1">
    <location>
        <begin position="16"/>
        <end position="30"/>
    </location>
</feature>
<dbReference type="AlphaFoldDB" id="A0AAE0F474"/>
<feature type="region of interest" description="Disordered" evidence="1">
    <location>
        <begin position="1"/>
        <end position="56"/>
    </location>
</feature>
<accession>A0AAE0F474</accession>
<keyword evidence="3" id="KW-1185">Reference proteome</keyword>
<evidence type="ECO:0000313" key="2">
    <source>
        <dbReference type="EMBL" id="KAK3251496.1"/>
    </source>
</evidence>
<evidence type="ECO:0000313" key="3">
    <source>
        <dbReference type="Proteomes" id="UP001190700"/>
    </source>
</evidence>
<organism evidence="2 3">
    <name type="scientific">Cymbomonas tetramitiformis</name>
    <dbReference type="NCBI Taxonomy" id="36881"/>
    <lineage>
        <taxon>Eukaryota</taxon>
        <taxon>Viridiplantae</taxon>
        <taxon>Chlorophyta</taxon>
        <taxon>Pyramimonadophyceae</taxon>
        <taxon>Pyramimonadales</taxon>
        <taxon>Pyramimonadaceae</taxon>
        <taxon>Cymbomonas</taxon>
    </lineage>
</organism>
<gene>
    <name evidence="2" type="ORF">CYMTET_39166</name>
</gene>
<dbReference type="Proteomes" id="UP001190700">
    <property type="component" value="Unassembled WGS sequence"/>
</dbReference>
<evidence type="ECO:0000256" key="1">
    <source>
        <dbReference type="SAM" id="MobiDB-lite"/>
    </source>
</evidence>
<comment type="caution">
    <text evidence="2">The sequence shown here is derived from an EMBL/GenBank/DDBJ whole genome shotgun (WGS) entry which is preliminary data.</text>
</comment>
<feature type="region of interest" description="Disordered" evidence="1">
    <location>
        <begin position="77"/>
        <end position="119"/>
    </location>
</feature>
<proteinExistence type="predicted"/>
<sequence length="119" mass="12427">MPLSYAAARSERTPERSSSAASQRPHQTSPRDVPNPGTETLYMKDREKGGGMGGAAGDIGCTTVSARRTGSAFSRTVVATTGGDAQRTQTSAPVTGRRMMPTAVSLPPSPMIPRKPRPG</sequence>